<protein>
    <submittedName>
        <fullName evidence="2">Uncharacterized protein</fullName>
    </submittedName>
</protein>
<dbReference type="AlphaFoldDB" id="A0A7C6EG45"/>
<feature type="transmembrane region" description="Helical" evidence="1">
    <location>
        <begin position="15"/>
        <end position="37"/>
    </location>
</feature>
<gene>
    <name evidence="2" type="ORF">ENV70_01325</name>
</gene>
<reference evidence="2" key="1">
    <citation type="journal article" date="2020" name="mSystems">
        <title>Genome- and Community-Level Interaction Insights into Carbon Utilization and Element Cycling Functions of Hydrothermarchaeota in Hydrothermal Sediment.</title>
        <authorList>
            <person name="Zhou Z."/>
            <person name="Liu Y."/>
            <person name="Xu W."/>
            <person name="Pan J."/>
            <person name="Luo Z.H."/>
            <person name="Li M."/>
        </authorList>
    </citation>
    <scope>NUCLEOTIDE SEQUENCE [LARGE SCALE GENOMIC DNA]</scope>
    <source>
        <strain evidence="2">SpSt-783</strain>
    </source>
</reference>
<name>A0A7C6EG45_UNCW3</name>
<dbReference type="EMBL" id="DTHJ01000028">
    <property type="protein sequence ID" value="HHS62243.1"/>
    <property type="molecule type" value="Genomic_DNA"/>
</dbReference>
<evidence type="ECO:0000256" key="1">
    <source>
        <dbReference type="SAM" id="Phobius"/>
    </source>
</evidence>
<comment type="caution">
    <text evidence="2">The sequence shown here is derived from an EMBL/GenBank/DDBJ whole genome shotgun (WGS) entry which is preliminary data.</text>
</comment>
<organism evidence="2">
    <name type="scientific">candidate division WOR-3 bacterium</name>
    <dbReference type="NCBI Taxonomy" id="2052148"/>
    <lineage>
        <taxon>Bacteria</taxon>
        <taxon>Bacteria division WOR-3</taxon>
    </lineage>
</organism>
<accession>A0A7C6EG45</accession>
<proteinExistence type="predicted"/>
<keyword evidence="1" id="KW-0812">Transmembrane</keyword>
<evidence type="ECO:0000313" key="2">
    <source>
        <dbReference type="EMBL" id="HHS62243.1"/>
    </source>
</evidence>
<sequence>MEELISLLIKVAKEIMPWILQFLISPIVVAFLGYLIITHLKQIQKSSKENKKMIIVKTLPKAPQNAWLPKEDLLERVSTAIKNENEFEILINELLQEKRIERSSFGHFRAL</sequence>
<keyword evidence="1" id="KW-0472">Membrane</keyword>
<keyword evidence="1" id="KW-1133">Transmembrane helix</keyword>